<dbReference type="RefSeq" id="WP_173585017.1">
    <property type="nucleotide sequence ID" value="NZ_WOTB01000045.1"/>
</dbReference>
<evidence type="ECO:0000256" key="2">
    <source>
        <dbReference type="ARBA" id="ARBA00023015"/>
    </source>
</evidence>
<dbReference type="SUPFAM" id="SSF53850">
    <property type="entry name" value="Periplasmic binding protein-like II"/>
    <property type="match status" value="1"/>
</dbReference>
<dbReference type="Proteomes" id="UP000635278">
    <property type="component" value="Unassembled WGS sequence"/>
</dbReference>
<keyword evidence="2" id="KW-0805">Transcription regulation</keyword>
<comment type="caution">
    <text evidence="6">The sequence shown here is derived from an EMBL/GenBank/DDBJ whole genome shotgun (WGS) entry which is preliminary data.</text>
</comment>
<evidence type="ECO:0000313" key="6">
    <source>
        <dbReference type="EMBL" id="NHN86679.1"/>
    </source>
</evidence>
<keyword evidence="7" id="KW-1185">Reference proteome</keyword>
<dbReference type="Pfam" id="PF00126">
    <property type="entry name" value="HTH_1"/>
    <property type="match status" value="1"/>
</dbReference>
<dbReference type="InterPro" id="IPR036388">
    <property type="entry name" value="WH-like_DNA-bd_sf"/>
</dbReference>
<keyword evidence="3" id="KW-0238">DNA-binding</keyword>
<protein>
    <submittedName>
        <fullName evidence="6">LysR family transcriptional regulator</fullName>
    </submittedName>
</protein>
<dbReference type="PROSITE" id="PS50931">
    <property type="entry name" value="HTH_LYSR"/>
    <property type="match status" value="1"/>
</dbReference>
<dbReference type="Gene3D" id="3.40.190.290">
    <property type="match status" value="1"/>
</dbReference>
<evidence type="ECO:0000256" key="1">
    <source>
        <dbReference type="ARBA" id="ARBA00009437"/>
    </source>
</evidence>
<dbReference type="InterPro" id="IPR005119">
    <property type="entry name" value="LysR_subst-bd"/>
</dbReference>
<dbReference type="SUPFAM" id="SSF46785">
    <property type="entry name" value="Winged helix' DNA-binding domain"/>
    <property type="match status" value="1"/>
</dbReference>
<proteinExistence type="inferred from homology"/>
<evidence type="ECO:0000313" key="7">
    <source>
        <dbReference type="Proteomes" id="UP000635278"/>
    </source>
</evidence>
<sequence length="284" mass="32002">MDALRLSQLQFFCAIIEEGSVVSAARRMNCVASNITARLKELEQILGQQLFEREKGRLVVTPAGRLFYREAAEVVTRARRLSQMFEPDVPAGVLAVGALDVAMRSFLPERVAAFLKAHPRMELNLLIRPSYTLERMLIDGELDLVLTDGPIVHSLLDSRFAFDEALHLVVPLHIATVDDIDWEKTTIFLFNTDCFYRRHFEAWLARRGVLNPVVQTIESYDVIRACVQAGLGISCFPHCMLRENRSGIKVLSPADLEPGPVCFVWRRNGVSPSLTRFVASMTEN</sequence>
<dbReference type="InterPro" id="IPR000847">
    <property type="entry name" value="LysR_HTH_N"/>
</dbReference>
<reference evidence="6 7" key="1">
    <citation type="journal article" date="2020" name="Int. J. Syst. Evol. Microbiol.">
        <title>Novel acetic acid bacteria from cider fermentations: Acetobacter conturbans sp. nov. and Acetobacter fallax sp. nov.</title>
        <authorList>
            <person name="Sombolestani A.S."/>
            <person name="Cleenwerck I."/>
            <person name="Cnockaert M."/>
            <person name="Borremans W."/>
            <person name="Wieme A.D."/>
            <person name="De Vuyst L."/>
            <person name="Vandamme P."/>
        </authorList>
    </citation>
    <scope>NUCLEOTIDE SEQUENCE [LARGE SCALE GENOMIC DNA]</scope>
    <source>
        <strain evidence="6 7">LMG 30640</strain>
    </source>
</reference>
<gene>
    <name evidence="6" type="ORF">GOB93_18895</name>
</gene>
<dbReference type="PANTHER" id="PTHR30126">
    <property type="entry name" value="HTH-TYPE TRANSCRIPTIONAL REGULATOR"/>
    <property type="match status" value="1"/>
</dbReference>
<dbReference type="EMBL" id="WOTB01000045">
    <property type="protein sequence ID" value="NHN86679.1"/>
    <property type="molecule type" value="Genomic_DNA"/>
</dbReference>
<dbReference type="PANTHER" id="PTHR30126:SF40">
    <property type="entry name" value="HTH-TYPE TRANSCRIPTIONAL REGULATOR GLTR"/>
    <property type="match status" value="1"/>
</dbReference>
<dbReference type="Pfam" id="PF03466">
    <property type="entry name" value="LysR_substrate"/>
    <property type="match status" value="1"/>
</dbReference>
<accession>A0ABX0JYU9</accession>
<dbReference type="InterPro" id="IPR036390">
    <property type="entry name" value="WH_DNA-bd_sf"/>
</dbReference>
<evidence type="ECO:0000256" key="4">
    <source>
        <dbReference type="ARBA" id="ARBA00023163"/>
    </source>
</evidence>
<name>A0ABX0JYU9_9PROT</name>
<evidence type="ECO:0000256" key="3">
    <source>
        <dbReference type="ARBA" id="ARBA00023125"/>
    </source>
</evidence>
<feature type="domain" description="HTH lysR-type" evidence="5">
    <location>
        <begin position="4"/>
        <end position="61"/>
    </location>
</feature>
<dbReference type="Gene3D" id="1.10.10.10">
    <property type="entry name" value="Winged helix-like DNA-binding domain superfamily/Winged helix DNA-binding domain"/>
    <property type="match status" value="1"/>
</dbReference>
<evidence type="ECO:0000259" key="5">
    <source>
        <dbReference type="PROSITE" id="PS50931"/>
    </source>
</evidence>
<comment type="similarity">
    <text evidence="1">Belongs to the LysR transcriptional regulatory family.</text>
</comment>
<organism evidence="6 7">
    <name type="scientific">Acetobacter musti</name>
    <dbReference type="NCBI Taxonomy" id="864732"/>
    <lineage>
        <taxon>Bacteria</taxon>
        <taxon>Pseudomonadati</taxon>
        <taxon>Pseudomonadota</taxon>
        <taxon>Alphaproteobacteria</taxon>
        <taxon>Acetobacterales</taxon>
        <taxon>Acetobacteraceae</taxon>
        <taxon>Acetobacter</taxon>
    </lineage>
</organism>
<keyword evidence="4" id="KW-0804">Transcription</keyword>